<protein>
    <recommendedName>
        <fullName evidence="3">Motility protein</fullName>
    </recommendedName>
</protein>
<organism evidence="1 2">
    <name type="scientific">Caenispirillum bisanense</name>
    <dbReference type="NCBI Taxonomy" id="414052"/>
    <lineage>
        <taxon>Bacteria</taxon>
        <taxon>Pseudomonadati</taxon>
        <taxon>Pseudomonadota</taxon>
        <taxon>Alphaproteobacteria</taxon>
        <taxon>Rhodospirillales</taxon>
        <taxon>Novispirillaceae</taxon>
        <taxon>Caenispirillum</taxon>
    </lineage>
</organism>
<evidence type="ECO:0008006" key="3">
    <source>
        <dbReference type="Google" id="ProtNLM"/>
    </source>
</evidence>
<dbReference type="EMBL" id="OCNJ01000004">
    <property type="protein sequence ID" value="SOD95701.1"/>
    <property type="molecule type" value="Genomic_DNA"/>
</dbReference>
<name>A0A286GJI9_9PROT</name>
<gene>
    <name evidence="1" type="ORF">SAMN05421508_104429</name>
</gene>
<evidence type="ECO:0000313" key="1">
    <source>
        <dbReference type="EMBL" id="SOD95701.1"/>
    </source>
</evidence>
<dbReference type="Proteomes" id="UP000219621">
    <property type="component" value="Unassembled WGS sequence"/>
</dbReference>
<proteinExistence type="predicted"/>
<reference evidence="1 2" key="1">
    <citation type="submission" date="2017-09" db="EMBL/GenBank/DDBJ databases">
        <authorList>
            <person name="Ehlers B."/>
            <person name="Leendertz F.H."/>
        </authorList>
    </citation>
    <scope>NUCLEOTIDE SEQUENCE [LARGE SCALE GENOMIC DNA]</scope>
    <source>
        <strain evidence="1 2">USBA 140</strain>
    </source>
</reference>
<dbReference type="AlphaFoldDB" id="A0A286GJI9"/>
<evidence type="ECO:0000313" key="2">
    <source>
        <dbReference type="Proteomes" id="UP000219621"/>
    </source>
</evidence>
<dbReference type="RefSeq" id="WP_097279363.1">
    <property type="nucleotide sequence ID" value="NZ_OCNJ01000004.1"/>
</dbReference>
<keyword evidence="2" id="KW-1185">Reference proteome</keyword>
<sequence length="67" mass="6658">MDGIMNAAAAFGQMQAGVVQQKLGALMVKAAVESATTQLQAVADAMESGRTLAAASSGRGTMVDISA</sequence>
<accession>A0A286GJI9</accession>